<keyword evidence="1" id="KW-0472">Membrane</keyword>
<gene>
    <name evidence="3" type="primary">LOC113859676</name>
</gene>
<proteinExistence type="predicted"/>
<dbReference type="PANTHER" id="PTHR33834:SF10">
    <property type="entry name" value="SIGNALING PEPTIDE TAXIMIN 2-LIKE"/>
    <property type="match status" value="1"/>
</dbReference>
<dbReference type="InterPro" id="IPR055283">
    <property type="entry name" value="TAXIMIN_1/2"/>
</dbReference>
<sequence length="77" mass="8468">MEDEFCECRPLGFLIGLPFSLASLLLCLVGAFIWLFGSTLSCLCPCCIWCAELGNVGVSLVKLPIGVLKWFIRKIPC</sequence>
<dbReference type="PANTHER" id="PTHR33834">
    <property type="entry name" value="SIGNALING PEPTIDE TAXIMIN 2"/>
    <property type="match status" value="1"/>
</dbReference>
<dbReference type="KEGG" id="aprc:113859676"/>
<dbReference type="AlphaFoldDB" id="A0A8B8L0M5"/>
<evidence type="ECO:0000256" key="1">
    <source>
        <dbReference type="SAM" id="Phobius"/>
    </source>
</evidence>
<dbReference type="RefSeq" id="XP_027348189.1">
    <property type="nucleotide sequence ID" value="XM_027492388.1"/>
</dbReference>
<feature type="transmembrane region" description="Helical" evidence="1">
    <location>
        <begin position="12"/>
        <end position="37"/>
    </location>
</feature>
<keyword evidence="2" id="KW-1185">Reference proteome</keyword>
<name>A0A8B8L0M5_ABRPR</name>
<evidence type="ECO:0000313" key="3">
    <source>
        <dbReference type="RefSeq" id="XP_027348189.1"/>
    </source>
</evidence>
<keyword evidence="1" id="KW-1133">Transmembrane helix</keyword>
<accession>A0A8B8L0M5</accession>
<keyword evidence="1" id="KW-0812">Transmembrane</keyword>
<protein>
    <submittedName>
        <fullName evidence="3">Uncharacterized protein LOC113859676</fullName>
    </submittedName>
</protein>
<reference evidence="2" key="1">
    <citation type="journal article" date="2019" name="Toxins">
        <title>Detection of Abrin-Like and Prepropulchellin-Like Toxin Genes and Transcripts Using Whole Genome Sequencing and Full-Length Transcript Sequencing of Abrus precatorius.</title>
        <authorList>
            <person name="Hovde B.T."/>
            <person name="Daligault H.E."/>
            <person name="Hanschen E.R."/>
            <person name="Kunde Y.A."/>
            <person name="Johnson M.B."/>
            <person name="Starkenburg S.R."/>
            <person name="Johnson S.L."/>
        </authorList>
    </citation>
    <scope>NUCLEOTIDE SEQUENCE [LARGE SCALE GENOMIC DNA]</scope>
</reference>
<reference evidence="3" key="2">
    <citation type="submission" date="2025-08" db="UniProtKB">
        <authorList>
            <consortium name="RefSeq"/>
        </authorList>
    </citation>
    <scope>IDENTIFICATION</scope>
    <source>
        <tissue evidence="3">Young leaves</tissue>
    </source>
</reference>
<dbReference type="GeneID" id="113859676"/>
<organism evidence="2 3">
    <name type="scientific">Abrus precatorius</name>
    <name type="common">Indian licorice</name>
    <name type="synonym">Glycine abrus</name>
    <dbReference type="NCBI Taxonomy" id="3816"/>
    <lineage>
        <taxon>Eukaryota</taxon>
        <taxon>Viridiplantae</taxon>
        <taxon>Streptophyta</taxon>
        <taxon>Embryophyta</taxon>
        <taxon>Tracheophyta</taxon>
        <taxon>Spermatophyta</taxon>
        <taxon>Magnoliopsida</taxon>
        <taxon>eudicotyledons</taxon>
        <taxon>Gunneridae</taxon>
        <taxon>Pentapetalae</taxon>
        <taxon>rosids</taxon>
        <taxon>fabids</taxon>
        <taxon>Fabales</taxon>
        <taxon>Fabaceae</taxon>
        <taxon>Papilionoideae</taxon>
        <taxon>50 kb inversion clade</taxon>
        <taxon>NPAAA clade</taxon>
        <taxon>indigoferoid/millettioid clade</taxon>
        <taxon>Abreae</taxon>
        <taxon>Abrus</taxon>
    </lineage>
</organism>
<evidence type="ECO:0000313" key="2">
    <source>
        <dbReference type="Proteomes" id="UP000694853"/>
    </source>
</evidence>
<dbReference type="OrthoDB" id="1921758at2759"/>
<dbReference type="Proteomes" id="UP000694853">
    <property type="component" value="Unplaced"/>
</dbReference>